<keyword evidence="6" id="KW-1185">Reference proteome</keyword>
<evidence type="ECO:0000256" key="1">
    <source>
        <dbReference type="ARBA" id="ARBA00023015"/>
    </source>
</evidence>
<gene>
    <name evidence="5" type="ORF">FHR70_001094</name>
</gene>
<comment type="caution">
    <text evidence="5">The sequence shown here is derived from an EMBL/GenBank/DDBJ whole genome shotgun (WGS) entry which is preliminary data.</text>
</comment>
<organism evidence="5 6">
    <name type="scientific">Microvirga lupini</name>
    <dbReference type="NCBI Taxonomy" id="420324"/>
    <lineage>
        <taxon>Bacteria</taxon>
        <taxon>Pseudomonadati</taxon>
        <taxon>Pseudomonadota</taxon>
        <taxon>Alphaproteobacteria</taxon>
        <taxon>Hyphomicrobiales</taxon>
        <taxon>Methylobacteriaceae</taxon>
        <taxon>Microvirga</taxon>
    </lineage>
</organism>
<dbReference type="EMBL" id="JACHWB010000001">
    <property type="protein sequence ID" value="MBB3018054.1"/>
    <property type="molecule type" value="Genomic_DNA"/>
</dbReference>
<dbReference type="PANTHER" id="PTHR44688:SF16">
    <property type="entry name" value="DNA-BINDING TRANSCRIPTIONAL ACTIVATOR DEVR_DOSR"/>
    <property type="match status" value="1"/>
</dbReference>
<dbReference type="InterPro" id="IPR016032">
    <property type="entry name" value="Sig_transdc_resp-reg_C-effctor"/>
</dbReference>
<dbReference type="GO" id="GO:0006355">
    <property type="term" value="P:regulation of DNA-templated transcription"/>
    <property type="evidence" value="ECO:0007669"/>
    <property type="project" value="InterPro"/>
</dbReference>
<dbReference type="Proteomes" id="UP000532010">
    <property type="component" value="Unassembled WGS sequence"/>
</dbReference>
<accession>A0A7W4VIZ8</accession>
<sequence>MPEVLSPNALSDLIGAIYDCAIDPAQWEPTLAQVAGASDCAVASLTLNDLRYNRFLINKAAGWDAFLLKQKSEKHVPEINARLTEWLAEQPTLDEPFVTSRHLSPDYIQSSDYVQECLKPQGIVDIMHVFLMYTPTQFAELGLGRHEQHGAITEREIAIGRMLLPHLRRAVTISNLLDVKTIERAHLAETLDKLRCGVVLADRQGRILHANCAAATMLRNGSPIRDVKGALGARNPAAARELRNAITLATQDEARLGQTGLAIRLTGADEAPVYAHVLPVSGGALRTRLQPDAVAAIFIGAPHEQQDGAQLLMVAFGLTAAEARVLEGILAGRSLPQTAAHLGVAPSTAKTHLDHIFAKTGASRQTELIRLAMQMMLPVRRTQP</sequence>
<evidence type="ECO:0000259" key="4">
    <source>
        <dbReference type="SMART" id="SM00421"/>
    </source>
</evidence>
<dbReference type="RefSeq" id="WP_183447838.1">
    <property type="nucleotide sequence ID" value="NZ_JACHWB010000001.1"/>
</dbReference>
<keyword evidence="2 5" id="KW-0238">DNA-binding</keyword>
<dbReference type="PANTHER" id="PTHR44688">
    <property type="entry name" value="DNA-BINDING TRANSCRIPTIONAL ACTIVATOR DEVR_DOSR"/>
    <property type="match status" value="1"/>
</dbReference>
<name>A0A7W4VIZ8_9HYPH</name>
<protein>
    <submittedName>
        <fullName evidence="5">DNA-binding CsgD family transcriptional regulator</fullName>
    </submittedName>
</protein>
<feature type="domain" description="HTH luxR-type" evidence="4">
    <location>
        <begin position="315"/>
        <end position="372"/>
    </location>
</feature>
<dbReference type="GO" id="GO:0003677">
    <property type="term" value="F:DNA binding"/>
    <property type="evidence" value="ECO:0007669"/>
    <property type="project" value="UniProtKB-KW"/>
</dbReference>
<dbReference type="InterPro" id="IPR036388">
    <property type="entry name" value="WH-like_DNA-bd_sf"/>
</dbReference>
<evidence type="ECO:0000256" key="3">
    <source>
        <dbReference type="ARBA" id="ARBA00023163"/>
    </source>
</evidence>
<keyword evidence="3" id="KW-0804">Transcription</keyword>
<dbReference type="Gene3D" id="1.10.10.10">
    <property type="entry name" value="Winged helix-like DNA-binding domain superfamily/Winged helix DNA-binding domain"/>
    <property type="match status" value="1"/>
</dbReference>
<evidence type="ECO:0000313" key="6">
    <source>
        <dbReference type="Proteomes" id="UP000532010"/>
    </source>
</evidence>
<dbReference type="Pfam" id="PF00196">
    <property type="entry name" value="GerE"/>
    <property type="match status" value="1"/>
</dbReference>
<proteinExistence type="predicted"/>
<dbReference type="SMART" id="SM00421">
    <property type="entry name" value="HTH_LUXR"/>
    <property type="match status" value="1"/>
</dbReference>
<evidence type="ECO:0000256" key="2">
    <source>
        <dbReference type="ARBA" id="ARBA00023125"/>
    </source>
</evidence>
<keyword evidence="1" id="KW-0805">Transcription regulation</keyword>
<dbReference type="SUPFAM" id="SSF46894">
    <property type="entry name" value="C-terminal effector domain of the bipartite response regulators"/>
    <property type="match status" value="1"/>
</dbReference>
<evidence type="ECO:0000313" key="5">
    <source>
        <dbReference type="EMBL" id="MBB3018054.1"/>
    </source>
</evidence>
<dbReference type="AlphaFoldDB" id="A0A7W4VIZ8"/>
<dbReference type="InterPro" id="IPR000792">
    <property type="entry name" value="Tscrpt_reg_LuxR_C"/>
</dbReference>
<reference evidence="5 6" key="1">
    <citation type="submission" date="2020-08" db="EMBL/GenBank/DDBJ databases">
        <title>The Agave Microbiome: Exploring the role of microbial communities in plant adaptations to desert environments.</title>
        <authorList>
            <person name="Partida-Martinez L.P."/>
        </authorList>
    </citation>
    <scope>NUCLEOTIDE SEQUENCE [LARGE SCALE GENOMIC DNA]</scope>
    <source>
        <strain evidence="5 6">AT3.9</strain>
    </source>
</reference>